<name>A0A512H4M0_9PROT</name>
<accession>A0A512H4M0</accession>
<comment type="caution">
    <text evidence="2">The sequence shown here is derived from an EMBL/GenBank/DDBJ whole genome shotgun (WGS) entry which is preliminary data.</text>
</comment>
<keyword evidence="3" id="KW-1185">Reference proteome</keyword>
<organism evidence="2 3">
    <name type="scientific">Pararhodospirillum oryzae</name>
    <dbReference type="NCBI Taxonomy" id="478448"/>
    <lineage>
        <taxon>Bacteria</taxon>
        <taxon>Pseudomonadati</taxon>
        <taxon>Pseudomonadota</taxon>
        <taxon>Alphaproteobacteria</taxon>
        <taxon>Rhodospirillales</taxon>
        <taxon>Rhodospirillaceae</taxon>
        <taxon>Pararhodospirillum</taxon>
    </lineage>
</organism>
<protein>
    <submittedName>
        <fullName evidence="2">Uncharacterized protein</fullName>
    </submittedName>
</protein>
<dbReference type="Proteomes" id="UP000321567">
    <property type="component" value="Unassembled WGS sequence"/>
</dbReference>
<evidence type="ECO:0000313" key="2">
    <source>
        <dbReference type="EMBL" id="GEO80381.1"/>
    </source>
</evidence>
<dbReference type="EMBL" id="BJZO01000008">
    <property type="protein sequence ID" value="GEO80381.1"/>
    <property type="molecule type" value="Genomic_DNA"/>
</dbReference>
<dbReference type="AlphaFoldDB" id="A0A512H4M0"/>
<sequence>MFLKNAIDDDLFAKAGPLLDPMALAGAVRAGAVPSPQTCNGAFLANNLPAPNPGAQAAGAWDGRGCPKNFAAVYSRGSRVTSGFCGCPQAGKGFRRRRGGPATPAEWGYGKK</sequence>
<gene>
    <name evidence="2" type="ORF">ROR02_05120</name>
</gene>
<proteinExistence type="predicted"/>
<reference evidence="2 3" key="1">
    <citation type="submission" date="2019-07" db="EMBL/GenBank/DDBJ databases">
        <title>Whole genome shotgun sequence of Rhodospirillum oryzae NBRC 107573.</title>
        <authorList>
            <person name="Hosoyama A."/>
            <person name="Uohara A."/>
            <person name="Ohji S."/>
            <person name="Ichikawa N."/>
        </authorList>
    </citation>
    <scope>NUCLEOTIDE SEQUENCE [LARGE SCALE GENOMIC DNA]</scope>
    <source>
        <strain evidence="2 3">NBRC 107573</strain>
    </source>
</reference>
<evidence type="ECO:0000256" key="1">
    <source>
        <dbReference type="SAM" id="MobiDB-lite"/>
    </source>
</evidence>
<evidence type="ECO:0000313" key="3">
    <source>
        <dbReference type="Proteomes" id="UP000321567"/>
    </source>
</evidence>
<feature type="region of interest" description="Disordered" evidence="1">
    <location>
        <begin position="92"/>
        <end position="112"/>
    </location>
</feature>